<evidence type="ECO:0000256" key="1">
    <source>
        <dbReference type="ARBA" id="ARBA00004141"/>
    </source>
</evidence>
<keyword evidence="4 6" id="KW-1133">Transmembrane helix</keyword>
<evidence type="ECO:0000313" key="7">
    <source>
        <dbReference type="EMBL" id="AIZ16476.1"/>
    </source>
</evidence>
<dbReference type="OrthoDB" id="509049at2"/>
<evidence type="ECO:0000256" key="2">
    <source>
        <dbReference type="ARBA" id="ARBA00022475"/>
    </source>
</evidence>
<dbReference type="PANTHER" id="PTHR34857:SF2">
    <property type="entry name" value="SLL0384 PROTEIN"/>
    <property type="match status" value="1"/>
</dbReference>
<reference evidence="7 8" key="1">
    <citation type="journal article" date="2015" name="Genome Announc.">
        <title>Bifidobacterium pseudolongum Strain PV8-2, Isolated from a Stool Sample of an Anemic Kenyan Infant.</title>
        <authorList>
            <person name="Vazquez-Gutierrez P."/>
            <person name="Lacroix C."/>
            <person name="Chassard C."/>
            <person name="Klumpp J."/>
            <person name="Stevens M.J."/>
            <person name="Jans C."/>
        </authorList>
    </citation>
    <scope>NUCLEOTIDE SEQUENCE [LARGE SCALE GENOMIC DNA]</scope>
    <source>
        <strain evidence="7 8">PV8-2</strain>
    </source>
</reference>
<dbReference type="STRING" id="1447715.AH67_05795"/>
<dbReference type="PANTHER" id="PTHR34857">
    <property type="entry name" value="SLL0384 PROTEIN"/>
    <property type="match status" value="1"/>
</dbReference>
<dbReference type="Pfam" id="PF02361">
    <property type="entry name" value="CbiQ"/>
    <property type="match status" value="1"/>
</dbReference>
<dbReference type="KEGG" id="bpsp:AH67_05795"/>
<keyword evidence="2" id="KW-1003">Cell membrane</keyword>
<dbReference type="Proteomes" id="UP000030636">
    <property type="component" value="Chromosome"/>
</dbReference>
<keyword evidence="8" id="KW-1185">Reference proteome</keyword>
<dbReference type="CDD" id="cd16914">
    <property type="entry name" value="EcfT"/>
    <property type="match status" value="1"/>
</dbReference>
<accession>A0A0A7I905</accession>
<protein>
    <submittedName>
        <fullName evidence="7">Cobalt ABC transporter</fullName>
    </submittedName>
</protein>
<feature type="transmembrane region" description="Helical" evidence="6">
    <location>
        <begin position="26"/>
        <end position="53"/>
    </location>
</feature>
<dbReference type="InterPro" id="IPR003339">
    <property type="entry name" value="ABC/ECF_trnsptr_transmembrane"/>
</dbReference>
<sequence length="250" mass="27481">MNGQFHVPATGWLHALDMRVKLCMTLVVVVLCSVWGNWMFLAAMLVVMHVMLLTDHVPARHVGRLWAVLGPLCALVAVIMLLSMNAYGTGVLWQLGWWRVTSQTLMMCLVVVLRVAGIVLALFLTLFTTSHADWVRGLTGLHLPLSAARRMARAVNVVPQWFAIFRERRLMRASRGAGGGFAAFGDTWAALRLRERRASVAALTRGAQMHTGSAKPTVMRPAHMRLADWLVLLIVVLVAAGVAAMVALGW</sequence>
<proteinExistence type="predicted"/>
<keyword evidence="3 6" id="KW-0812">Transmembrane</keyword>
<feature type="transmembrane region" description="Helical" evidence="6">
    <location>
        <begin position="104"/>
        <end position="127"/>
    </location>
</feature>
<name>A0A0A7I905_9BIFI</name>
<dbReference type="HOGENOM" id="CLU_056469_2_3_11"/>
<dbReference type="RefSeq" id="WP_022858647.1">
    <property type="nucleotide sequence ID" value="NZ_CP007457.1"/>
</dbReference>
<dbReference type="AlphaFoldDB" id="A0A0A7I905"/>
<evidence type="ECO:0000256" key="6">
    <source>
        <dbReference type="SAM" id="Phobius"/>
    </source>
</evidence>
<evidence type="ECO:0000313" key="8">
    <source>
        <dbReference type="Proteomes" id="UP000030636"/>
    </source>
</evidence>
<gene>
    <name evidence="7" type="ORF">AH67_05795</name>
</gene>
<feature type="transmembrane region" description="Helical" evidence="6">
    <location>
        <begin position="65"/>
        <end position="84"/>
    </location>
</feature>
<evidence type="ECO:0000256" key="5">
    <source>
        <dbReference type="ARBA" id="ARBA00023136"/>
    </source>
</evidence>
<feature type="transmembrane region" description="Helical" evidence="6">
    <location>
        <begin position="229"/>
        <end position="248"/>
    </location>
</feature>
<comment type="subcellular location">
    <subcellularLocation>
        <location evidence="1">Membrane</location>
        <topology evidence="1">Multi-pass membrane protein</topology>
    </subcellularLocation>
</comment>
<organism evidence="7 8">
    <name type="scientific">Bifidobacterium pseudolongum PV8-2</name>
    <dbReference type="NCBI Taxonomy" id="1447715"/>
    <lineage>
        <taxon>Bacteria</taxon>
        <taxon>Bacillati</taxon>
        <taxon>Actinomycetota</taxon>
        <taxon>Actinomycetes</taxon>
        <taxon>Bifidobacteriales</taxon>
        <taxon>Bifidobacteriaceae</taxon>
        <taxon>Bifidobacterium</taxon>
    </lineage>
</organism>
<dbReference type="EMBL" id="CP007457">
    <property type="protein sequence ID" value="AIZ16476.1"/>
    <property type="molecule type" value="Genomic_DNA"/>
</dbReference>
<dbReference type="GO" id="GO:0005886">
    <property type="term" value="C:plasma membrane"/>
    <property type="evidence" value="ECO:0007669"/>
    <property type="project" value="UniProtKB-ARBA"/>
</dbReference>
<evidence type="ECO:0000256" key="3">
    <source>
        <dbReference type="ARBA" id="ARBA00022692"/>
    </source>
</evidence>
<dbReference type="InterPro" id="IPR051611">
    <property type="entry name" value="ECF_transporter_component"/>
</dbReference>
<evidence type="ECO:0000256" key="4">
    <source>
        <dbReference type="ARBA" id="ARBA00022989"/>
    </source>
</evidence>
<keyword evidence="5 6" id="KW-0472">Membrane</keyword>